<protein>
    <submittedName>
        <fullName evidence="2">Uncharacterized protein</fullName>
    </submittedName>
</protein>
<feature type="compositionally biased region" description="Pro residues" evidence="1">
    <location>
        <begin position="99"/>
        <end position="111"/>
    </location>
</feature>
<feature type="region of interest" description="Disordered" evidence="1">
    <location>
        <begin position="49"/>
        <end position="80"/>
    </location>
</feature>
<evidence type="ECO:0000256" key="1">
    <source>
        <dbReference type="SAM" id="MobiDB-lite"/>
    </source>
</evidence>
<proteinExistence type="predicted"/>
<feature type="compositionally biased region" description="Basic and acidic residues" evidence="1">
    <location>
        <begin position="65"/>
        <end position="77"/>
    </location>
</feature>
<reference evidence="2" key="2">
    <citation type="submission" date="2024-07" db="EMBL/GenBank/DDBJ databases">
        <title>Streptomyces haneummycinica sp. nov., a new antibiotic-producing actinobacterium isolated from marine sediment.</title>
        <authorList>
            <person name="Uemura M."/>
            <person name="Hamada M."/>
            <person name="Hirano S."/>
            <person name="Kobayashi K."/>
            <person name="Ohshiro T."/>
            <person name="Kobayashi T."/>
            <person name="Terahara T."/>
        </authorList>
    </citation>
    <scope>NUCLEOTIDE SEQUENCE</scope>
    <source>
        <strain evidence="2">KM77-8</strain>
    </source>
</reference>
<name>A0AAT9HM96_9ACTN</name>
<dbReference type="AlphaFoldDB" id="A0AAT9HM96"/>
<dbReference type="EMBL" id="AP035768">
    <property type="protein sequence ID" value="BFO18361.1"/>
    <property type="molecule type" value="Genomic_DNA"/>
</dbReference>
<evidence type="ECO:0000313" key="2">
    <source>
        <dbReference type="EMBL" id="BFO18361.1"/>
    </source>
</evidence>
<sequence length="128" mass="13653">MRHLLAYGREFHGDRPYKFELLAQAGGMTPSGMRTAYASSEIQTVARQIGRAPDGCRSRPRPPRSPHDRPPRDRSADLHLSAPVARLATVIEGTTHPVVPSPAHTPLPPSTLPTAPGAALPTPVRGSG</sequence>
<accession>A0AAT9HM96</accession>
<feature type="compositionally biased region" description="Low complexity" evidence="1">
    <location>
        <begin position="112"/>
        <end position="128"/>
    </location>
</feature>
<gene>
    <name evidence="2" type="ORF">SHKM778_47490</name>
</gene>
<organism evidence="2">
    <name type="scientific">Streptomyces haneummycinicus</name>
    <dbReference type="NCBI Taxonomy" id="3074435"/>
    <lineage>
        <taxon>Bacteria</taxon>
        <taxon>Bacillati</taxon>
        <taxon>Actinomycetota</taxon>
        <taxon>Actinomycetes</taxon>
        <taxon>Kitasatosporales</taxon>
        <taxon>Streptomycetaceae</taxon>
        <taxon>Streptomyces</taxon>
    </lineage>
</organism>
<reference evidence="2" key="1">
    <citation type="submission" date="2024-06" db="EMBL/GenBank/DDBJ databases">
        <authorList>
            <consortium name="consrtm"/>
            <person name="Uemura M."/>
            <person name="Terahara T."/>
        </authorList>
    </citation>
    <scope>NUCLEOTIDE SEQUENCE</scope>
    <source>
        <strain evidence="2">KM77-8</strain>
    </source>
</reference>
<feature type="region of interest" description="Disordered" evidence="1">
    <location>
        <begin position="93"/>
        <end position="128"/>
    </location>
</feature>